<keyword evidence="2" id="KW-1185">Reference proteome</keyword>
<name>A0AA40EP93_9PEZI</name>
<dbReference type="CDD" id="cd13426">
    <property type="entry name" value="Peptidase_G1"/>
    <property type="match status" value="1"/>
</dbReference>
<feature type="non-terminal residue" evidence="1">
    <location>
        <position position="197"/>
    </location>
</feature>
<dbReference type="InterPro" id="IPR038656">
    <property type="entry name" value="Peptidase_G1_sf"/>
</dbReference>
<evidence type="ECO:0000313" key="2">
    <source>
        <dbReference type="Proteomes" id="UP001172155"/>
    </source>
</evidence>
<dbReference type="InterPro" id="IPR013320">
    <property type="entry name" value="ConA-like_dom_sf"/>
</dbReference>
<dbReference type="EMBL" id="JAUKUD010000005">
    <property type="protein sequence ID" value="KAK0742983.1"/>
    <property type="molecule type" value="Genomic_DNA"/>
</dbReference>
<accession>A0AA40EP93</accession>
<dbReference type="PANTHER" id="PTHR37536">
    <property type="entry name" value="PUTATIVE (AFU_ORTHOLOGUE AFUA_3G02970)-RELATED"/>
    <property type="match status" value="1"/>
</dbReference>
<dbReference type="SUPFAM" id="SSF49899">
    <property type="entry name" value="Concanavalin A-like lectins/glucanases"/>
    <property type="match status" value="1"/>
</dbReference>
<reference evidence="1" key="1">
    <citation type="submission" date="2023-06" db="EMBL/GenBank/DDBJ databases">
        <title>Genome-scale phylogeny and comparative genomics of the fungal order Sordariales.</title>
        <authorList>
            <consortium name="Lawrence Berkeley National Laboratory"/>
            <person name="Hensen N."/>
            <person name="Bonometti L."/>
            <person name="Westerberg I."/>
            <person name="Brannstrom I.O."/>
            <person name="Guillou S."/>
            <person name="Cros-Aarteil S."/>
            <person name="Calhoun S."/>
            <person name="Haridas S."/>
            <person name="Kuo A."/>
            <person name="Mondo S."/>
            <person name="Pangilinan J."/>
            <person name="Riley R."/>
            <person name="LaButti K."/>
            <person name="Andreopoulos B."/>
            <person name="Lipzen A."/>
            <person name="Chen C."/>
            <person name="Yanf M."/>
            <person name="Daum C."/>
            <person name="Ng V."/>
            <person name="Clum A."/>
            <person name="Steindorff A."/>
            <person name="Ohm R."/>
            <person name="Martin F."/>
            <person name="Silar P."/>
            <person name="Natvig D."/>
            <person name="Lalanne C."/>
            <person name="Gautier V."/>
            <person name="Ament-velasquez S.L."/>
            <person name="Kruys A."/>
            <person name="Hutchinson M.I."/>
            <person name="Powell A.J."/>
            <person name="Barry K."/>
            <person name="Miller A.N."/>
            <person name="Grigoriev I.V."/>
            <person name="Debuchy R."/>
            <person name="Gladieux P."/>
            <person name="Thoren M.H."/>
            <person name="Johannesson H."/>
        </authorList>
    </citation>
    <scope>NUCLEOTIDE SEQUENCE</scope>
    <source>
        <strain evidence="1">SMH3187-1</strain>
    </source>
</reference>
<proteinExistence type="predicted"/>
<dbReference type="AlphaFoldDB" id="A0AA40EP93"/>
<protein>
    <submittedName>
        <fullName evidence="1">Concanavalin A-like lectin/glucanase domain-containing protein</fullName>
    </submittedName>
</protein>
<dbReference type="Gene3D" id="2.60.120.700">
    <property type="entry name" value="Peptidase G1"/>
    <property type="match status" value="1"/>
</dbReference>
<comment type="caution">
    <text evidence="1">The sequence shown here is derived from an EMBL/GenBank/DDBJ whole genome shotgun (WGS) entry which is preliminary data.</text>
</comment>
<dbReference type="GO" id="GO:0070007">
    <property type="term" value="F:glutamic-type endopeptidase activity"/>
    <property type="evidence" value="ECO:0007669"/>
    <property type="project" value="InterPro"/>
</dbReference>
<dbReference type="InterPro" id="IPR000250">
    <property type="entry name" value="Peptidase_G1"/>
</dbReference>
<dbReference type="PANTHER" id="PTHR37536:SF1">
    <property type="entry name" value="ASPERGILLOPEPSIN, PUTAITVE (AFU_ORTHOLOGUE AFUA_7G01200)"/>
    <property type="match status" value="1"/>
</dbReference>
<organism evidence="1 2">
    <name type="scientific">Schizothecium vesticola</name>
    <dbReference type="NCBI Taxonomy" id="314040"/>
    <lineage>
        <taxon>Eukaryota</taxon>
        <taxon>Fungi</taxon>
        <taxon>Dikarya</taxon>
        <taxon>Ascomycota</taxon>
        <taxon>Pezizomycotina</taxon>
        <taxon>Sordariomycetes</taxon>
        <taxon>Sordariomycetidae</taxon>
        <taxon>Sordariales</taxon>
        <taxon>Schizotheciaceae</taxon>
        <taxon>Schizothecium</taxon>
    </lineage>
</organism>
<evidence type="ECO:0000313" key="1">
    <source>
        <dbReference type="EMBL" id="KAK0742983.1"/>
    </source>
</evidence>
<gene>
    <name evidence="1" type="ORF">B0T18DRAFT_329201</name>
</gene>
<dbReference type="Proteomes" id="UP001172155">
    <property type="component" value="Unassembled WGS sequence"/>
</dbReference>
<sequence length="197" mass="21994">AQANWCGAVNHTPSYKPIQVLHTFWNHPNCSPREEDRFPQGLASWGGIDGDSPGTTGLLQAGTVCRVSSFLHYAVLDLNEAWWEWFPEPPYHLDIKTMPDSSIRELVNLSRGHYFGIKLTNGPAMLRVDADFVVEVPGYGDRLAGTPHFTPVFFQESWAKVLDRGLVGIEGAVQYQMSGRCESVEFDNETSVSWPPV</sequence>
<dbReference type="Pfam" id="PF01828">
    <property type="entry name" value="Peptidase_A4"/>
    <property type="match status" value="1"/>
</dbReference>
<dbReference type="GO" id="GO:0006508">
    <property type="term" value="P:proteolysis"/>
    <property type="evidence" value="ECO:0007669"/>
    <property type="project" value="InterPro"/>
</dbReference>